<keyword evidence="3" id="KW-1185">Reference proteome</keyword>
<keyword evidence="1" id="KW-0472">Membrane</keyword>
<evidence type="ECO:0000256" key="1">
    <source>
        <dbReference type="SAM" id="Phobius"/>
    </source>
</evidence>
<gene>
    <name evidence="2" type="ORF">RCA23_c01960</name>
</gene>
<dbReference type="AlphaFoldDB" id="A0AAN0RGG3"/>
<evidence type="ECO:0000313" key="3">
    <source>
        <dbReference type="Proteomes" id="UP000028680"/>
    </source>
</evidence>
<evidence type="ECO:0000313" key="2">
    <source>
        <dbReference type="EMBL" id="AII85761.1"/>
    </source>
</evidence>
<reference evidence="2 3" key="1">
    <citation type="journal article" date="2014" name="ISME J.">
        <title>Adaptation of an abundant Roseobacter RCA organism to pelagic systems revealed by genomic and transcriptomic analyses.</title>
        <authorList>
            <person name="Voget S."/>
            <person name="Wemheuer B."/>
            <person name="Brinkhoff T."/>
            <person name="Vollmers J."/>
            <person name="Dietrich S."/>
            <person name="Giebel H.A."/>
            <person name="Beardsley C."/>
            <person name="Sardemann C."/>
            <person name="Bakenhus I."/>
            <person name="Billerbeck S."/>
            <person name="Daniel R."/>
            <person name="Simon M."/>
        </authorList>
    </citation>
    <scope>NUCLEOTIDE SEQUENCE [LARGE SCALE GENOMIC DNA]</scope>
    <source>
        <strain evidence="2 3">RCA23</strain>
    </source>
</reference>
<keyword evidence="1" id="KW-0812">Transmembrane</keyword>
<feature type="transmembrane region" description="Helical" evidence="1">
    <location>
        <begin position="56"/>
        <end position="77"/>
    </location>
</feature>
<feature type="transmembrane region" description="Helical" evidence="1">
    <location>
        <begin position="115"/>
        <end position="135"/>
    </location>
</feature>
<dbReference type="RefSeq" id="WP_169701295.1">
    <property type="nucleotide sequence ID" value="NZ_CP003984.1"/>
</dbReference>
<keyword evidence="1" id="KW-1133">Transmembrane helix</keyword>
<accession>A0AAN0RGG3</accession>
<organism evidence="2 3">
    <name type="scientific">Planktomarina temperata RCA23</name>
    <dbReference type="NCBI Taxonomy" id="666509"/>
    <lineage>
        <taxon>Bacteria</taxon>
        <taxon>Pseudomonadati</taxon>
        <taxon>Pseudomonadota</taxon>
        <taxon>Alphaproteobacteria</taxon>
        <taxon>Rhodobacterales</taxon>
        <taxon>Paracoccaceae</taxon>
        <taxon>Planktomarina</taxon>
    </lineage>
</organism>
<feature type="transmembrane region" description="Helical" evidence="1">
    <location>
        <begin position="12"/>
        <end position="36"/>
    </location>
</feature>
<protein>
    <submittedName>
        <fullName evidence="2">Uncharacterized protein</fullName>
    </submittedName>
</protein>
<name>A0AAN0RGG3_9RHOB</name>
<dbReference type="KEGG" id="ptp:RCA23_c01960"/>
<feature type="transmembrane region" description="Helical" evidence="1">
    <location>
        <begin position="84"/>
        <end position="103"/>
    </location>
</feature>
<dbReference type="Proteomes" id="UP000028680">
    <property type="component" value="Chromosome"/>
</dbReference>
<dbReference type="EMBL" id="CP003984">
    <property type="protein sequence ID" value="AII85761.1"/>
    <property type="molecule type" value="Genomic_DNA"/>
</dbReference>
<proteinExistence type="predicted"/>
<sequence>MNPFLKVPTRYWFLSCMGALWFAMGALDYVMISYKIPAYMQAMPEDLRYWFDRRPVWFTGVWAISVWSALLGSFLLLLRRRQALRLFVLALVGFIIAALWAYLSEAANMAHMQSTITHIFNGLILFSLVYFIFFCRRYIQTGVLR</sequence>